<name>A0A7M3UP90_POV01</name>
<dbReference type="InterPro" id="IPR036910">
    <property type="entry name" value="HMG_box_dom_sf"/>
</dbReference>
<feature type="compositionally biased region" description="Acidic residues" evidence="2">
    <location>
        <begin position="183"/>
        <end position="202"/>
    </location>
</feature>
<dbReference type="SMART" id="SM00398">
    <property type="entry name" value="HMG"/>
    <property type="match status" value="1"/>
</dbReference>
<accession>A0A7M3UP90</accession>
<evidence type="ECO:0000256" key="1">
    <source>
        <dbReference type="PROSITE-ProRule" id="PRU00267"/>
    </source>
</evidence>
<reference evidence="4" key="1">
    <citation type="submission" date="2020-06" db="EMBL/GenBank/DDBJ databases">
        <title>Lateral gene transfer of anion-conducting channel rhodopsins between green algae and giant viruses.</title>
        <authorList>
            <person name="Rozenberg A."/>
            <person name="Oppermann J."/>
            <person name="Wietek J."/>
            <person name="Fernandez Lahore R.G."/>
            <person name="Sandaa R.-A."/>
            <person name="Bratbak G."/>
            <person name="Hegemann P."/>
            <person name="Beja O."/>
        </authorList>
    </citation>
    <scope>NUCLEOTIDE SEQUENCE</scope>
    <source>
        <strain evidence="4">01B</strain>
    </source>
</reference>
<dbReference type="CDD" id="cd00084">
    <property type="entry name" value="HMG-box_SF"/>
    <property type="match status" value="1"/>
</dbReference>
<dbReference type="EMBL" id="MT663540">
    <property type="protein sequence ID" value="QOI90563.1"/>
    <property type="molecule type" value="Genomic_DNA"/>
</dbReference>
<feature type="region of interest" description="Disordered" evidence="2">
    <location>
        <begin position="115"/>
        <end position="202"/>
    </location>
</feature>
<protein>
    <recommendedName>
        <fullName evidence="3">HMG box domain-containing protein</fullName>
    </recommendedName>
</protein>
<proteinExistence type="predicted"/>
<feature type="compositionally biased region" description="Basic residues" evidence="2">
    <location>
        <begin position="138"/>
        <end position="148"/>
    </location>
</feature>
<feature type="domain" description="HMG box" evidence="3">
    <location>
        <begin position="60"/>
        <end position="128"/>
    </location>
</feature>
<evidence type="ECO:0000259" key="3">
    <source>
        <dbReference type="PROSITE" id="PS50118"/>
    </source>
</evidence>
<dbReference type="Pfam" id="PF00505">
    <property type="entry name" value="HMG_box"/>
    <property type="match status" value="1"/>
</dbReference>
<dbReference type="SUPFAM" id="SSF47095">
    <property type="entry name" value="HMG-box"/>
    <property type="match status" value="1"/>
</dbReference>
<dbReference type="Gene3D" id="1.10.30.10">
    <property type="entry name" value="High mobility group box domain"/>
    <property type="match status" value="1"/>
</dbReference>
<dbReference type="InterPro" id="IPR009071">
    <property type="entry name" value="HMG_box_dom"/>
</dbReference>
<feature type="compositionally biased region" description="Basic and acidic residues" evidence="2">
    <location>
        <begin position="149"/>
        <end position="179"/>
    </location>
</feature>
<organismHost>
    <name type="scientific">Pyramimonas plurioculata</name>
    <dbReference type="NCBI Taxonomy" id="36893"/>
</organismHost>
<dbReference type="GO" id="GO:0003677">
    <property type="term" value="F:DNA binding"/>
    <property type="evidence" value="ECO:0007669"/>
    <property type="project" value="UniProtKB-UniRule"/>
</dbReference>
<keyword evidence="1" id="KW-0539">Nucleus</keyword>
<sequence length="202" mass="22879">MATTTYMTSMLNCFNDMKRDTLNEVLKTLESKDLLTDEIQEALTSMITLVKANKKVKKVSKPRFSGYHLFMKEHRAVVKAEQPDIKPQELTSVVAKAWKDVADDLKKDFNDRAAKMKEEHASNTSDNDSTDDEEKKVPAKKVPAKKVPAKKEPAKKEPAKKEKKVTEKKEKKVTEKKENAPVVDDDDDVEISIENADSDIDL</sequence>
<evidence type="ECO:0000313" key="4">
    <source>
        <dbReference type="EMBL" id="QOI90563.1"/>
    </source>
</evidence>
<dbReference type="PROSITE" id="PS50118">
    <property type="entry name" value="HMG_BOX_2"/>
    <property type="match status" value="1"/>
</dbReference>
<keyword evidence="1" id="KW-0238">DNA-binding</keyword>
<evidence type="ECO:0000256" key="2">
    <source>
        <dbReference type="SAM" id="MobiDB-lite"/>
    </source>
</evidence>
<feature type="DNA-binding region" description="HMG box" evidence="1">
    <location>
        <begin position="60"/>
        <end position="128"/>
    </location>
</feature>
<gene>
    <name evidence="4" type="ORF">HWQ62_00432</name>
</gene>
<organism evidence="4">
    <name type="scientific">Pyramimonas orientalis virus</name>
    <name type="common">PoV01</name>
    <dbReference type="NCBI Taxonomy" id="455367"/>
    <lineage>
        <taxon>Viruses</taxon>
        <taxon>Varidnaviria</taxon>
        <taxon>Bamfordvirae</taxon>
        <taxon>Nucleocytoviricota</taxon>
        <taxon>Megaviricetes</taxon>
        <taxon>Imitervirales</taxon>
        <taxon>Allomimiviridae</taxon>
        <taxon>Heliosvirus</taxon>
        <taxon>Heliosvirus raunefjordenense</taxon>
    </lineage>
</organism>